<comment type="catalytic activity">
    <reaction evidence="12">
        <text>dopamine + hexadecanoyl-CoA = N-hexadecanoyl-dopamine + CoA + H(+)</text>
        <dbReference type="Rhea" id="RHEA:51376"/>
        <dbReference type="ChEBI" id="CHEBI:15378"/>
        <dbReference type="ChEBI" id="CHEBI:57287"/>
        <dbReference type="ChEBI" id="CHEBI:57379"/>
        <dbReference type="ChEBI" id="CHEBI:59905"/>
        <dbReference type="ChEBI" id="CHEBI:134058"/>
    </reaction>
    <physiologicalReaction direction="left-to-right" evidence="12">
        <dbReference type="Rhea" id="RHEA:51377"/>
    </physiologicalReaction>
</comment>
<evidence type="ECO:0000256" key="6">
    <source>
        <dbReference type="ARBA" id="ARBA00050189"/>
    </source>
</evidence>
<evidence type="ECO:0000256" key="12">
    <source>
        <dbReference type="ARBA" id="ARBA00052335"/>
    </source>
</evidence>
<comment type="pathway">
    <text evidence="3">Aromatic compound metabolism; melatonin biosynthesis; melatonin from serotonin: step 1/2.</text>
</comment>
<proteinExistence type="inferred from homology"/>
<evidence type="ECO:0000313" key="15">
    <source>
        <dbReference type="EMBL" id="KAK3912823.1"/>
    </source>
</evidence>
<evidence type="ECO:0000256" key="11">
    <source>
        <dbReference type="ARBA" id="ARBA00052178"/>
    </source>
</evidence>
<keyword evidence="1" id="KW-0808">Transferase</keyword>
<dbReference type="PROSITE" id="PS51186">
    <property type="entry name" value="GNAT"/>
    <property type="match status" value="1"/>
</dbReference>
<comment type="catalytic activity">
    <reaction evidence="7">
        <text>serotonin + octadecanoyl-CoA = N-octadecanoyl-serotonin + CoA + H(+)</text>
        <dbReference type="Rhea" id="RHEA:51400"/>
        <dbReference type="ChEBI" id="CHEBI:15378"/>
        <dbReference type="ChEBI" id="CHEBI:57287"/>
        <dbReference type="ChEBI" id="CHEBI:57394"/>
        <dbReference type="ChEBI" id="CHEBI:134065"/>
        <dbReference type="ChEBI" id="CHEBI:350546"/>
    </reaction>
    <physiologicalReaction direction="left-to-right" evidence="7">
        <dbReference type="Rhea" id="RHEA:51401"/>
    </physiologicalReaction>
</comment>
<comment type="catalytic activity">
    <reaction evidence="10">
        <text>serotonin + (9Z)-octadecenoyl-CoA = N-(9Z-octadecenoyl)-serotonin + CoA + H(+)</text>
        <dbReference type="Rhea" id="RHEA:51392"/>
        <dbReference type="ChEBI" id="CHEBI:15378"/>
        <dbReference type="ChEBI" id="CHEBI:57287"/>
        <dbReference type="ChEBI" id="CHEBI:57387"/>
        <dbReference type="ChEBI" id="CHEBI:134064"/>
        <dbReference type="ChEBI" id="CHEBI:350546"/>
    </reaction>
    <physiologicalReaction direction="left-to-right" evidence="10">
        <dbReference type="Rhea" id="RHEA:51393"/>
    </physiologicalReaction>
</comment>
<keyword evidence="2" id="KW-0012">Acyltransferase</keyword>
<comment type="catalytic activity">
    <reaction evidence="9">
        <text>dopamine + acetyl-CoA = N-acetyldopamine + CoA + H(+)</text>
        <dbReference type="Rhea" id="RHEA:51388"/>
        <dbReference type="ChEBI" id="CHEBI:15378"/>
        <dbReference type="ChEBI" id="CHEBI:57287"/>
        <dbReference type="ChEBI" id="CHEBI:57288"/>
        <dbReference type="ChEBI" id="CHEBI:59905"/>
        <dbReference type="ChEBI" id="CHEBI:125678"/>
    </reaction>
    <physiologicalReaction direction="left-to-right" evidence="9">
        <dbReference type="Rhea" id="RHEA:51389"/>
    </physiologicalReaction>
</comment>
<comment type="caution">
    <text evidence="15">The sequence shown here is derived from an EMBL/GenBank/DDBJ whole genome shotgun (WGS) entry which is preliminary data.</text>
</comment>
<evidence type="ECO:0000313" key="16">
    <source>
        <dbReference type="Proteomes" id="UP001219518"/>
    </source>
</evidence>
<keyword evidence="16" id="KW-1185">Reference proteome</keyword>
<reference evidence="15" key="2">
    <citation type="journal article" date="2023" name="BMC Genomics">
        <title>Pest status, molecular evolution, and epigenetic factors derived from the genome assembly of Frankliniella fusca, a thysanopteran phytovirus vector.</title>
        <authorList>
            <person name="Catto M.A."/>
            <person name="Labadie P.E."/>
            <person name="Jacobson A.L."/>
            <person name="Kennedy G.G."/>
            <person name="Srinivasan R."/>
            <person name="Hunt B.G."/>
        </authorList>
    </citation>
    <scope>NUCLEOTIDE SEQUENCE</scope>
    <source>
        <strain evidence="15">PL_HMW_Pooled</strain>
    </source>
</reference>
<dbReference type="InterPro" id="IPR016181">
    <property type="entry name" value="Acyl_CoA_acyltransferase"/>
</dbReference>
<dbReference type="GO" id="GO:0004059">
    <property type="term" value="F:aralkylamine N-acetyltransferase activity"/>
    <property type="evidence" value="ECO:0007669"/>
    <property type="project" value="UniProtKB-EC"/>
</dbReference>
<dbReference type="EMBL" id="JAHWGI010000302">
    <property type="protein sequence ID" value="KAK3912823.1"/>
    <property type="molecule type" value="Genomic_DNA"/>
</dbReference>
<accession>A0AAE1H1J5</accession>
<evidence type="ECO:0000256" key="2">
    <source>
        <dbReference type="ARBA" id="ARBA00023315"/>
    </source>
</evidence>
<sequence>MEPVSDAELRLSRLESGPIPEERFDEVIAHLRDSFFADEPLNRSVSLCARGQPHRELEEHARATLRDGLSEMVLDAATDRVVGVALNGVLLPDDLSASQAKLAEMDDAKFRRIFGLLYSVNRRLDLFTKYGVDRIFECRILSVDNRYRGRGLARQLLERSIETARAAGFQLVKEDATGLFSQRAAESMGFQTVCELPYEEYTDEAGRVVFPIEAPHKSLKIMVKELR</sequence>
<dbReference type="CDD" id="cd04301">
    <property type="entry name" value="NAT_SF"/>
    <property type="match status" value="1"/>
</dbReference>
<name>A0AAE1H1J5_9NEOP</name>
<organism evidence="15 16">
    <name type="scientific">Frankliniella fusca</name>
    <dbReference type="NCBI Taxonomy" id="407009"/>
    <lineage>
        <taxon>Eukaryota</taxon>
        <taxon>Metazoa</taxon>
        <taxon>Ecdysozoa</taxon>
        <taxon>Arthropoda</taxon>
        <taxon>Hexapoda</taxon>
        <taxon>Insecta</taxon>
        <taxon>Pterygota</taxon>
        <taxon>Neoptera</taxon>
        <taxon>Paraneoptera</taxon>
        <taxon>Thysanoptera</taxon>
        <taxon>Terebrantia</taxon>
        <taxon>Thripoidea</taxon>
        <taxon>Thripidae</taxon>
        <taxon>Frankliniella</taxon>
    </lineage>
</organism>
<dbReference type="FunFam" id="3.40.630.30:FF:000046">
    <property type="entry name" value="Dopamine N-acetyltransferase"/>
    <property type="match status" value="1"/>
</dbReference>
<comment type="catalytic activity">
    <reaction evidence="6">
        <text>dopamine + (9Z)-octadecenoyl-CoA = N-(9Z-octadecanoyl)-dopamine + CoA + H(+)</text>
        <dbReference type="Rhea" id="RHEA:51380"/>
        <dbReference type="ChEBI" id="CHEBI:15378"/>
        <dbReference type="ChEBI" id="CHEBI:31883"/>
        <dbReference type="ChEBI" id="CHEBI:57287"/>
        <dbReference type="ChEBI" id="CHEBI:57387"/>
        <dbReference type="ChEBI" id="CHEBI:59905"/>
    </reaction>
    <physiologicalReaction direction="left-to-right" evidence="6">
        <dbReference type="Rhea" id="RHEA:51381"/>
    </physiologicalReaction>
</comment>
<evidence type="ECO:0000256" key="4">
    <source>
        <dbReference type="ARBA" id="ARBA00038182"/>
    </source>
</evidence>
<dbReference type="PANTHER" id="PTHR20905">
    <property type="entry name" value="N-ACETYLTRANSFERASE-RELATED"/>
    <property type="match status" value="1"/>
</dbReference>
<comment type="catalytic activity">
    <reaction evidence="11">
        <text>serotonin + hexadecanoyl-CoA = N-hexadecanoyl-serotonin + CoA + H(+)</text>
        <dbReference type="Rhea" id="RHEA:51384"/>
        <dbReference type="ChEBI" id="CHEBI:15378"/>
        <dbReference type="ChEBI" id="CHEBI:57287"/>
        <dbReference type="ChEBI" id="CHEBI:57379"/>
        <dbReference type="ChEBI" id="CHEBI:134059"/>
        <dbReference type="ChEBI" id="CHEBI:350546"/>
    </reaction>
    <physiologicalReaction direction="left-to-right" evidence="11">
        <dbReference type="Rhea" id="RHEA:51385"/>
    </physiologicalReaction>
</comment>
<comment type="catalytic activity">
    <reaction evidence="13">
        <text>serotonin + acetyl-CoA = N-acetylserotonin + CoA + H(+)</text>
        <dbReference type="Rhea" id="RHEA:25217"/>
        <dbReference type="ChEBI" id="CHEBI:15378"/>
        <dbReference type="ChEBI" id="CHEBI:17697"/>
        <dbReference type="ChEBI" id="CHEBI:57287"/>
        <dbReference type="ChEBI" id="CHEBI:57288"/>
        <dbReference type="ChEBI" id="CHEBI:350546"/>
        <dbReference type="EC" id="2.3.1.87"/>
    </reaction>
    <physiologicalReaction direction="left-to-right" evidence="13">
        <dbReference type="Rhea" id="RHEA:25218"/>
    </physiologicalReaction>
</comment>
<reference evidence="15" key="1">
    <citation type="submission" date="2021-07" db="EMBL/GenBank/DDBJ databases">
        <authorList>
            <person name="Catto M.A."/>
            <person name="Jacobson A."/>
            <person name="Kennedy G."/>
            <person name="Labadie P."/>
            <person name="Hunt B.G."/>
            <person name="Srinivasan R."/>
        </authorList>
    </citation>
    <scope>NUCLEOTIDE SEQUENCE</scope>
    <source>
        <strain evidence="15">PL_HMW_Pooled</strain>
        <tissue evidence="15">Head</tissue>
    </source>
</reference>
<evidence type="ECO:0000256" key="13">
    <source>
        <dbReference type="ARBA" id="ARBA00052491"/>
    </source>
</evidence>
<dbReference type="Proteomes" id="UP001219518">
    <property type="component" value="Unassembled WGS sequence"/>
</dbReference>
<dbReference type="PANTHER" id="PTHR20905:SF32">
    <property type="entry name" value="ARYLALKYLAMINE N-ACETYLTRANSFERASE-LIKE 7, ISOFORM A"/>
    <property type="match status" value="1"/>
</dbReference>
<evidence type="ECO:0000256" key="7">
    <source>
        <dbReference type="ARBA" id="ARBA00050849"/>
    </source>
</evidence>
<evidence type="ECO:0000259" key="14">
    <source>
        <dbReference type="PROSITE" id="PS51186"/>
    </source>
</evidence>
<comment type="catalytic activity">
    <reaction evidence="8">
        <text>serotonin + (5Z,8Z,11Z,14Z)-eicosatetraenoyl-CoA = N-[(5Z,8Z,11Z,14Z)-eicosatetraenoyl]-serotonin + CoA + H(+)</text>
        <dbReference type="Rhea" id="RHEA:51396"/>
        <dbReference type="ChEBI" id="CHEBI:15378"/>
        <dbReference type="ChEBI" id="CHEBI:57287"/>
        <dbReference type="ChEBI" id="CHEBI:57368"/>
        <dbReference type="ChEBI" id="CHEBI:132255"/>
        <dbReference type="ChEBI" id="CHEBI:350546"/>
    </reaction>
    <physiologicalReaction direction="left-to-right" evidence="8">
        <dbReference type="Rhea" id="RHEA:51397"/>
    </physiologicalReaction>
</comment>
<evidence type="ECO:0000256" key="5">
    <source>
        <dbReference type="ARBA" id="ARBA00039114"/>
    </source>
</evidence>
<dbReference type="InterPro" id="IPR000182">
    <property type="entry name" value="GNAT_dom"/>
</dbReference>
<feature type="domain" description="N-acetyltransferase" evidence="14">
    <location>
        <begin position="71"/>
        <end position="213"/>
    </location>
</feature>
<comment type="similarity">
    <text evidence="4">Belongs to the acetyltransferase family. AANAT subfamily.</text>
</comment>
<evidence type="ECO:0000256" key="1">
    <source>
        <dbReference type="ARBA" id="ARBA00022679"/>
    </source>
</evidence>
<evidence type="ECO:0000256" key="3">
    <source>
        <dbReference type="ARBA" id="ARBA00037926"/>
    </source>
</evidence>
<dbReference type="EC" id="2.3.1.87" evidence="5"/>
<dbReference type="SUPFAM" id="SSF55729">
    <property type="entry name" value="Acyl-CoA N-acyltransferases (Nat)"/>
    <property type="match status" value="1"/>
</dbReference>
<dbReference type="AlphaFoldDB" id="A0AAE1H1J5"/>
<evidence type="ECO:0000256" key="8">
    <source>
        <dbReference type="ARBA" id="ARBA00051284"/>
    </source>
</evidence>
<gene>
    <name evidence="15" type="ORF">KUF71_004773</name>
</gene>
<dbReference type="Pfam" id="PF00583">
    <property type="entry name" value="Acetyltransf_1"/>
    <property type="match status" value="1"/>
</dbReference>
<dbReference type="Gene3D" id="3.40.630.30">
    <property type="match status" value="1"/>
</dbReference>
<protein>
    <recommendedName>
        <fullName evidence="5">aralkylamine N-acetyltransferase</fullName>
        <ecNumber evidence="5">2.3.1.87</ecNumber>
    </recommendedName>
</protein>
<evidence type="ECO:0000256" key="9">
    <source>
        <dbReference type="ARBA" id="ARBA00051711"/>
    </source>
</evidence>
<evidence type="ECO:0000256" key="10">
    <source>
        <dbReference type="ARBA" id="ARBA00051823"/>
    </source>
</evidence>